<dbReference type="EMBL" id="AP024086">
    <property type="protein sequence ID" value="BCL62101.1"/>
    <property type="molecule type" value="Genomic_DNA"/>
</dbReference>
<dbReference type="GO" id="GO:0005506">
    <property type="term" value="F:iron ion binding"/>
    <property type="evidence" value="ECO:0007669"/>
    <property type="project" value="TreeGrafter"/>
</dbReference>
<evidence type="ECO:0000313" key="2">
    <source>
        <dbReference type="Proteomes" id="UP000826725"/>
    </source>
</evidence>
<organism evidence="1 2">
    <name type="scientific">Desulfomarina profundi</name>
    <dbReference type="NCBI Taxonomy" id="2772557"/>
    <lineage>
        <taxon>Bacteria</taxon>
        <taxon>Pseudomonadati</taxon>
        <taxon>Thermodesulfobacteriota</taxon>
        <taxon>Desulfobulbia</taxon>
        <taxon>Desulfobulbales</taxon>
        <taxon>Desulfobulbaceae</taxon>
        <taxon>Desulfomarina</taxon>
    </lineage>
</organism>
<dbReference type="AlphaFoldDB" id="A0A8D5FK75"/>
<dbReference type="InterPro" id="IPR002780">
    <property type="entry name" value="Hyd_form_HypD"/>
</dbReference>
<dbReference type="KEGG" id="dbk:DGMP_27940"/>
<gene>
    <name evidence="1" type="ORF">DGMP_27940</name>
</gene>
<keyword evidence="2" id="KW-1185">Reference proteome</keyword>
<protein>
    <submittedName>
        <fullName evidence="1">Hydrogenase formation protein HypD</fullName>
    </submittedName>
</protein>
<dbReference type="RefSeq" id="WP_228854498.1">
    <property type="nucleotide sequence ID" value="NZ_AP024086.1"/>
</dbReference>
<dbReference type="PANTHER" id="PTHR30149">
    <property type="entry name" value="HYDROGENASE PROTEIN ASSEMBLY PROTEIN HYPD"/>
    <property type="match status" value="1"/>
</dbReference>
<dbReference type="GO" id="GO:0051539">
    <property type="term" value="F:4 iron, 4 sulfur cluster binding"/>
    <property type="evidence" value="ECO:0007669"/>
    <property type="project" value="TreeGrafter"/>
</dbReference>
<evidence type="ECO:0000313" key="1">
    <source>
        <dbReference type="EMBL" id="BCL62101.1"/>
    </source>
</evidence>
<dbReference type="GO" id="GO:0070025">
    <property type="term" value="F:carbon monoxide binding"/>
    <property type="evidence" value="ECO:0007669"/>
    <property type="project" value="TreeGrafter"/>
</dbReference>
<accession>A0A8D5FK75</accession>
<dbReference type="PIRSF" id="PIRSF005622">
    <property type="entry name" value="Hydrgn_mat_hypD"/>
    <property type="match status" value="1"/>
</dbReference>
<dbReference type="NCBIfam" id="TIGR00075">
    <property type="entry name" value="hypD"/>
    <property type="match status" value="1"/>
</dbReference>
<dbReference type="Proteomes" id="UP000826725">
    <property type="component" value="Chromosome"/>
</dbReference>
<proteinExistence type="predicted"/>
<dbReference type="Pfam" id="PF01924">
    <property type="entry name" value="HypD"/>
    <property type="match status" value="1"/>
</dbReference>
<name>A0A8D5FK75_9BACT</name>
<dbReference type="GO" id="GO:0051604">
    <property type="term" value="P:protein maturation"/>
    <property type="evidence" value="ECO:0007669"/>
    <property type="project" value="TreeGrafter"/>
</dbReference>
<sequence>MNSGKVTTDEERQRELFDELHEIVDRPIRLMVACGTQNRAILRYGIREKLPRYLDLVAGPGCSVCVMPAGHIDAFIKVALQPDVITAACDDLIRVPGSTESLESIMEKGAHVEIISAPMDALEIAVNEPDKIVVYPAVGFEATAPSVAETILEAARIGLDNFCVIPSIRLLPPTIDLLMHDPELNIQGLLCSDHINTISDTEAYTVLAKKHNLSCFIAGFEAVDILEGLVSLVKQIRNGESVFDDTSAFIYSSEEKKNARKMVAEVFFAVDTHWRGLGSIEQSGFVIRDELSLYDAVKRFNIRFSQGHEQCLCQCNAIISGRGLPPDCPAFGMACTPHNPIGPCMISDEGICSSYFKYNVDSRPNG</sequence>
<dbReference type="PANTHER" id="PTHR30149:SF0">
    <property type="entry name" value="HYDROGENASE MATURATION FACTOR HYPD"/>
    <property type="match status" value="1"/>
</dbReference>
<reference evidence="1" key="1">
    <citation type="submission" date="2020-09" db="EMBL/GenBank/DDBJ databases">
        <title>Desulfogranum mesoprofundum gen. nov., sp. nov., a novel mesophilic, sulfate-reducing chemolithoautotroph isolated from a deep-sea hydrothermal vent chimney in the Suiyo Seamount.</title>
        <authorList>
            <person name="Hashimoto Y."/>
            <person name="Nakagawa S."/>
        </authorList>
    </citation>
    <scope>NUCLEOTIDE SEQUENCE</scope>
    <source>
        <strain evidence="1">KT2</strain>
    </source>
</reference>